<dbReference type="PROSITE" id="PS51462">
    <property type="entry name" value="NUDIX"/>
    <property type="match status" value="1"/>
</dbReference>
<dbReference type="EMBL" id="JASCIR010000023">
    <property type="protein sequence ID" value="MDI3389129.1"/>
    <property type="molecule type" value="Genomic_DNA"/>
</dbReference>
<dbReference type="Gene3D" id="3.90.79.10">
    <property type="entry name" value="Nucleoside Triphosphate Pyrophosphohydrolase"/>
    <property type="match status" value="1"/>
</dbReference>
<feature type="domain" description="Nudix hydrolase" evidence="2">
    <location>
        <begin position="58"/>
        <end position="187"/>
    </location>
</feature>
<dbReference type="Proteomes" id="UP001224661">
    <property type="component" value="Unassembled WGS sequence"/>
</dbReference>
<feature type="region of interest" description="Disordered" evidence="1">
    <location>
        <begin position="1"/>
        <end position="41"/>
    </location>
</feature>
<accession>A0ABT6RXH3</accession>
<dbReference type="InterPro" id="IPR000086">
    <property type="entry name" value="NUDIX_hydrolase_dom"/>
</dbReference>
<dbReference type="RefSeq" id="WP_282515587.1">
    <property type="nucleotide sequence ID" value="NZ_JASCIR010000023.1"/>
</dbReference>
<gene>
    <name evidence="3" type="ORF">QIS99_23450</name>
</gene>
<name>A0ABT6RXH3_9ACTN</name>
<sequence>MTDNWDAAVPGDASAVPGDASATDARGGPVDPRVDPQPVDEVDRPATFTLMAPGWRPPPRLVTQAYGFCFTPGGQVVLVVLRDGFVNLPGGQVEPGEDPSETLSREVAEEACARVTSSSYLACQHVWDPQAPAGPTSHYQTRWWARVELDPWRPEHETVARRLFPPHRAVDFLSWRRKEIVGCLMDQALVAERRMRRRR</sequence>
<comment type="caution">
    <text evidence="3">The sequence shown here is derived from an EMBL/GenBank/DDBJ whole genome shotgun (WGS) entry which is preliminary data.</text>
</comment>
<evidence type="ECO:0000259" key="2">
    <source>
        <dbReference type="PROSITE" id="PS51462"/>
    </source>
</evidence>
<protein>
    <submittedName>
        <fullName evidence="3">NUDIX domain-containing protein</fullName>
    </submittedName>
</protein>
<dbReference type="SUPFAM" id="SSF55811">
    <property type="entry name" value="Nudix"/>
    <property type="match status" value="1"/>
</dbReference>
<evidence type="ECO:0000313" key="4">
    <source>
        <dbReference type="Proteomes" id="UP001224661"/>
    </source>
</evidence>
<keyword evidence="4" id="KW-1185">Reference proteome</keyword>
<organism evidence="3 4">
    <name type="scientific">Streptomyces solicavernae</name>
    <dbReference type="NCBI Taxonomy" id="3043614"/>
    <lineage>
        <taxon>Bacteria</taxon>
        <taxon>Bacillati</taxon>
        <taxon>Actinomycetota</taxon>
        <taxon>Actinomycetes</taxon>
        <taxon>Kitasatosporales</taxon>
        <taxon>Streptomycetaceae</taxon>
        <taxon>Streptomyces</taxon>
    </lineage>
</organism>
<evidence type="ECO:0000313" key="3">
    <source>
        <dbReference type="EMBL" id="MDI3389129.1"/>
    </source>
</evidence>
<proteinExistence type="predicted"/>
<reference evidence="3 4" key="1">
    <citation type="submission" date="2023-05" db="EMBL/GenBank/DDBJ databases">
        <title>Draft genome sequence of Streptomyces sp. B-S-A8 isolated from a cave soil in Thailand.</title>
        <authorList>
            <person name="Chamroensaksri N."/>
            <person name="Muangham S."/>
        </authorList>
    </citation>
    <scope>NUCLEOTIDE SEQUENCE [LARGE SCALE GENOMIC DNA]</scope>
    <source>
        <strain evidence="3 4">B-S-A8</strain>
    </source>
</reference>
<dbReference type="InterPro" id="IPR015797">
    <property type="entry name" value="NUDIX_hydrolase-like_dom_sf"/>
</dbReference>
<evidence type="ECO:0000256" key="1">
    <source>
        <dbReference type="SAM" id="MobiDB-lite"/>
    </source>
</evidence>
<dbReference type="Pfam" id="PF00293">
    <property type="entry name" value="NUDIX"/>
    <property type="match status" value="1"/>
</dbReference>